<evidence type="ECO:0000313" key="3">
    <source>
        <dbReference type="EMBL" id="CAJ1931569.1"/>
    </source>
</evidence>
<evidence type="ECO:0000256" key="1">
    <source>
        <dbReference type="SAM" id="MobiDB-lite"/>
    </source>
</evidence>
<gene>
    <name evidence="3" type="ORF">AYBTSS11_LOCUS5328</name>
</gene>
<sequence>MEEPGVKGLAGPNRRGRDKQYSPIPNKFDNPLAFITNGPAAQWGCGKKKLGVVGKGQELKNSTPENFASMASQVKFSFFMAIFIVLATVVAAHDGHHHMAPAQPPSSHASSSFSNHHAVIAGIFPLLLTLLIARERP</sequence>
<keyword evidence="2" id="KW-0812">Transmembrane</keyword>
<evidence type="ECO:0000313" key="4">
    <source>
        <dbReference type="Proteomes" id="UP001189624"/>
    </source>
</evidence>
<feature type="transmembrane region" description="Helical" evidence="2">
    <location>
        <begin position="113"/>
        <end position="133"/>
    </location>
</feature>
<feature type="transmembrane region" description="Helical" evidence="2">
    <location>
        <begin position="76"/>
        <end position="93"/>
    </location>
</feature>
<feature type="region of interest" description="Disordered" evidence="1">
    <location>
        <begin position="1"/>
        <end position="23"/>
    </location>
</feature>
<name>A0AA86S8H3_9FABA</name>
<keyword evidence="2" id="KW-1133">Transmembrane helix</keyword>
<dbReference type="AlphaFoldDB" id="A0AA86S8H3"/>
<reference evidence="3" key="1">
    <citation type="submission" date="2023-10" db="EMBL/GenBank/DDBJ databases">
        <authorList>
            <person name="Domelevo Entfellner J.-B."/>
        </authorList>
    </citation>
    <scope>NUCLEOTIDE SEQUENCE</scope>
</reference>
<keyword evidence="2" id="KW-0472">Membrane</keyword>
<dbReference type="EMBL" id="OY731399">
    <property type="protein sequence ID" value="CAJ1931569.1"/>
    <property type="molecule type" value="Genomic_DNA"/>
</dbReference>
<organism evidence="3 4">
    <name type="scientific">Sphenostylis stenocarpa</name>
    <dbReference type="NCBI Taxonomy" id="92480"/>
    <lineage>
        <taxon>Eukaryota</taxon>
        <taxon>Viridiplantae</taxon>
        <taxon>Streptophyta</taxon>
        <taxon>Embryophyta</taxon>
        <taxon>Tracheophyta</taxon>
        <taxon>Spermatophyta</taxon>
        <taxon>Magnoliopsida</taxon>
        <taxon>eudicotyledons</taxon>
        <taxon>Gunneridae</taxon>
        <taxon>Pentapetalae</taxon>
        <taxon>rosids</taxon>
        <taxon>fabids</taxon>
        <taxon>Fabales</taxon>
        <taxon>Fabaceae</taxon>
        <taxon>Papilionoideae</taxon>
        <taxon>50 kb inversion clade</taxon>
        <taxon>NPAAA clade</taxon>
        <taxon>indigoferoid/millettioid clade</taxon>
        <taxon>Phaseoleae</taxon>
        <taxon>Sphenostylis</taxon>
    </lineage>
</organism>
<proteinExistence type="predicted"/>
<dbReference type="Proteomes" id="UP001189624">
    <property type="component" value="Chromosome 2"/>
</dbReference>
<protein>
    <submittedName>
        <fullName evidence="3">Uncharacterized protein</fullName>
    </submittedName>
</protein>
<keyword evidence="4" id="KW-1185">Reference proteome</keyword>
<dbReference type="Gramene" id="rna-AYBTSS11_LOCUS5328">
    <property type="protein sequence ID" value="CAJ1931569.1"/>
    <property type="gene ID" value="gene-AYBTSS11_LOCUS5328"/>
</dbReference>
<accession>A0AA86S8H3</accession>
<evidence type="ECO:0000256" key="2">
    <source>
        <dbReference type="SAM" id="Phobius"/>
    </source>
</evidence>